<evidence type="ECO:0000259" key="2">
    <source>
        <dbReference type="Pfam" id="PF13399"/>
    </source>
</evidence>
<dbReference type="Proteomes" id="UP000177152">
    <property type="component" value="Unassembled WGS sequence"/>
</dbReference>
<evidence type="ECO:0000313" key="3">
    <source>
        <dbReference type="EMBL" id="OGZ95051.1"/>
    </source>
</evidence>
<organism evidence="3 4">
    <name type="scientific">Candidatus Sungbacteria bacterium RIFCSPHIGHO2_01_FULL_47_32</name>
    <dbReference type="NCBI Taxonomy" id="1802264"/>
    <lineage>
        <taxon>Bacteria</taxon>
        <taxon>Candidatus Sungiibacteriota</taxon>
    </lineage>
</organism>
<dbReference type="Pfam" id="PF13399">
    <property type="entry name" value="LytR_C"/>
    <property type="match status" value="1"/>
</dbReference>
<dbReference type="AlphaFoldDB" id="A0A1G2K936"/>
<name>A0A1G2K936_9BACT</name>
<evidence type="ECO:0000313" key="4">
    <source>
        <dbReference type="Proteomes" id="UP000177152"/>
    </source>
</evidence>
<reference evidence="3 4" key="1">
    <citation type="journal article" date="2016" name="Nat. Commun.">
        <title>Thousands of microbial genomes shed light on interconnected biogeochemical processes in an aquifer system.</title>
        <authorList>
            <person name="Anantharaman K."/>
            <person name="Brown C.T."/>
            <person name="Hug L.A."/>
            <person name="Sharon I."/>
            <person name="Castelle C.J."/>
            <person name="Probst A.J."/>
            <person name="Thomas B.C."/>
            <person name="Singh A."/>
            <person name="Wilkins M.J."/>
            <person name="Karaoz U."/>
            <person name="Brodie E.L."/>
            <person name="Williams K.H."/>
            <person name="Hubbard S.S."/>
            <person name="Banfield J.F."/>
        </authorList>
    </citation>
    <scope>NUCLEOTIDE SEQUENCE [LARGE SCALE GENOMIC DNA]</scope>
</reference>
<evidence type="ECO:0000256" key="1">
    <source>
        <dbReference type="SAM" id="Phobius"/>
    </source>
</evidence>
<keyword evidence="1" id="KW-0472">Membrane</keyword>
<feature type="domain" description="LytR/CpsA/Psr regulator C-terminal" evidence="2">
    <location>
        <begin position="300"/>
        <end position="381"/>
    </location>
</feature>
<feature type="transmembrane region" description="Helical" evidence="1">
    <location>
        <begin position="107"/>
        <end position="129"/>
    </location>
</feature>
<proteinExistence type="predicted"/>
<protein>
    <recommendedName>
        <fullName evidence="2">LytR/CpsA/Psr regulator C-terminal domain-containing protein</fullName>
    </recommendedName>
</protein>
<accession>A0A1G2K936</accession>
<gene>
    <name evidence="3" type="ORF">A2633_02230</name>
</gene>
<comment type="caution">
    <text evidence="3">The sequence shown here is derived from an EMBL/GenBank/DDBJ whole genome shotgun (WGS) entry which is preliminary data.</text>
</comment>
<sequence>MFYQKPDVSFTLRFENMGNVHLRPAGDITIYNMFGRERGKIPINDTDGDFGNVLPKSVRRFDFDWKGDGSIFEIGKFSAVATLTFGSDGRQNVSRSTFFWVIPIKPVLGIAGGGILFIFFLVWAVRAYIRRALVLEAEKRGVFVSKNGKSTEEPSQPEHARGLGFFAEPFYEGVIDLRKIRNIPVSASENTDGQKERVFGKENFLTIGLFLRKYYKFFIFLLGIVLGVWGVTFSLHSVLTPERDFSIIIRGEDGAKKAISSEEVIRGEIGNGERPLIEQSEGYIRSVTALTAEEKRILLIKIINGSGRLGAAAELSLRLEKAGYVVSLLGSVLEYGKQESFIQYRPGKRQIAEGISVFLDGDVILSENKQQNEDISITLGAGLR</sequence>
<dbReference type="EMBL" id="MHQC01000019">
    <property type="protein sequence ID" value="OGZ95051.1"/>
    <property type="molecule type" value="Genomic_DNA"/>
</dbReference>
<keyword evidence="1" id="KW-0812">Transmembrane</keyword>
<dbReference type="InterPro" id="IPR027381">
    <property type="entry name" value="LytR/CpsA/Psr_C"/>
</dbReference>
<keyword evidence="1" id="KW-1133">Transmembrane helix</keyword>
<feature type="transmembrane region" description="Helical" evidence="1">
    <location>
        <begin position="217"/>
        <end position="239"/>
    </location>
</feature>